<sequence length="241" mass="27250">MTENTFRLKYLGFPIIASRLTKTECRSLANKIITRVQTWSTRSISFAGRVRLINSVIFGMFSYWASRPSIFLLPKEVTSKLIHKLLLQWNSRSQKDPPHFLGIGLQAKSTRRAGDKGFHSMEQCNNSEVGLGHHKEEGSALGKMDSLQIHQKEKLVGLQSKTPDAVFTILTKRKAHTPILYMQLCRRSLEGAKGMVAKHIWTLASKERENLLITAHLISTDNTAYKGASSKQNATHEYKLQ</sequence>
<evidence type="ECO:0000313" key="2">
    <source>
        <dbReference type="Proteomes" id="UP001153076"/>
    </source>
</evidence>
<comment type="caution">
    <text evidence="1">The sequence shown here is derived from an EMBL/GenBank/DDBJ whole genome shotgun (WGS) entry which is preliminary data.</text>
</comment>
<organism evidence="1 2">
    <name type="scientific">Carnegiea gigantea</name>
    <dbReference type="NCBI Taxonomy" id="171969"/>
    <lineage>
        <taxon>Eukaryota</taxon>
        <taxon>Viridiplantae</taxon>
        <taxon>Streptophyta</taxon>
        <taxon>Embryophyta</taxon>
        <taxon>Tracheophyta</taxon>
        <taxon>Spermatophyta</taxon>
        <taxon>Magnoliopsida</taxon>
        <taxon>eudicotyledons</taxon>
        <taxon>Gunneridae</taxon>
        <taxon>Pentapetalae</taxon>
        <taxon>Caryophyllales</taxon>
        <taxon>Cactineae</taxon>
        <taxon>Cactaceae</taxon>
        <taxon>Cactoideae</taxon>
        <taxon>Echinocereeae</taxon>
        <taxon>Carnegiea</taxon>
    </lineage>
</organism>
<proteinExistence type="predicted"/>
<dbReference type="OrthoDB" id="1938625at2759"/>
<dbReference type="PANTHER" id="PTHR33116:SF78">
    <property type="entry name" value="OS12G0587133 PROTEIN"/>
    <property type="match status" value="1"/>
</dbReference>
<dbReference type="AlphaFoldDB" id="A0A9Q1GL80"/>
<name>A0A9Q1GL80_9CARY</name>
<dbReference type="PANTHER" id="PTHR33116">
    <property type="entry name" value="REVERSE TRANSCRIPTASE ZINC-BINDING DOMAIN-CONTAINING PROTEIN-RELATED-RELATED"/>
    <property type="match status" value="1"/>
</dbReference>
<dbReference type="Proteomes" id="UP001153076">
    <property type="component" value="Unassembled WGS sequence"/>
</dbReference>
<accession>A0A9Q1GL80</accession>
<gene>
    <name evidence="1" type="ORF">Cgig2_018731</name>
</gene>
<evidence type="ECO:0000313" key="1">
    <source>
        <dbReference type="EMBL" id="KAJ8421317.1"/>
    </source>
</evidence>
<reference evidence="1" key="1">
    <citation type="submission" date="2022-04" db="EMBL/GenBank/DDBJ databases">
        <title>Carnegiea gigantea Genome sequencing and assembly v2.</title>
        <authorList>
            <person name="Copetti D."/>
            <person name="Sanderson M.J."/>
            <person name="Burquez A."/>
            <person name="Wojciechowski M.F."/>
        </authorList>
    </citation>
    <scope>NUCLEOTIDE SEQUENCE</scope>
    <source>
        <strain evidence="1">SGP5-SGP5p</strain>
        <tissue evidence="1">Aerial part</tissue>
    </source>
</reference>
<keyword evidence="2" id="KW-1185">Reference proteome</keyword>
<dbReference type="EMBL" id="JAKOGI010002789">
    <property type="protein sequence ID" value="KAJ8421317.1"/>
    <property type="molecule type" value="Genomic_DNA"/>
</dbReference>
<protein>
    <submittedName>
        <fullName evidence="1">Uncharacterized protein</fullName>
    </submittedName>
</protein>